<proteinExistence type="predicted"/>
<evidence type="ECO:0000313" key="2">
    <source>
        <dbReference type="Proteomes" id="UP001295740"/>
    </source>
</evidence>
<comment type="caution">
    <text evidence="1">The sequence shown here is derived from an EMBL/GenBank/DDBJ whole genome shotgun (WGS) entry which is preliminary data.</text>
</comment>
<sequence>MSHYQIQVLPISYNSGELLARYMKEVLGNDDFEIEGFLYNQWRVKVPNRLSESDVQDLKTKMRKHYATT</sequence>
<reference evidence="1" key="1">
    <citation type="submission" date="2023-10" db="EMBL/GenBank/DDBJ databases">
        <authorList>
            <person name="Hackl T."/>
        </authorList>
    </citation>
    <scope>NUCLEOTIDE SEQUENCE</scope>
</reference>
<keyword evidence="2" id="KW-1185">Reference proteome</keyword>
<dbReference type="AlphaFoldDB" id="A0AAI8V9Z5"/>
<accession>A0AAI8V9Z5</accession>
<dbReference type="EMBL" id="CAUWAG010000003">
    <property type="protein sequence ID" value="CAJ2501144.1"/>
    <property type="molecule type" value="Genomic_DNA"/>
</dbReference>
<name>A0AAI8V9Z5_9PEZI</name>
<organism evidence="1 2">
    <name type="scientific">Anthostomella pinea</name>
    <dbReference type="NCBI Taxonomy" id="933095"/>
    <lineage>
        <taxon>Eukaryota</taxon>
        <taxon>Fungi</taxon>
        <taxon>Dikarya</taxon>
        <taxon>Ascomycota</taxon>
        <taxon>Pezizomycotina</taxon>
        <taxon>Sordariomycetes</taxon>
        <taxon>Xylariomycetidae</taxon>
        <taxon>Xylariales</taxon>
        <taxon>Xylariaceae</taxon>
        <taxon>Anthostomella</taxon>
    </lineage>
</organism>
<gene>
    <name evidence="1" type="ORF">KHLLAP_LOCUS1612</name>
</gene>
<evidence type="ECO:0000313" key="1">
    <source>
        <dbReference type="EMBL" id="CAJ2501144.1"/>
    </source>
</evidence>
<protein>
    <submittedName>
        <fullName evidence="1">Uu.00g039970.m01.CDS01</fullName>
    </submittedName>
</protein>
<dbReference type="Proteomes" id="UP001295740">
    <property type="component" value="Unassembled WGS sequence"/>
</dbReference>